<feature type="signal peptide" evidence="1">
    <location>
        <begin position="1"/>
        <end position="19"/>
    </location>
</feature>
<reference evidence="2" key="1">
    <citation type="submission" date="2020-01" db="EMBL/GenBank/DDBJ databases">
        <title>Identification and distribution of gene clusters putatively required for synthesis of sphingolipid metabolism inhibitors in phylogenetically diverse species of the filamentous fungus Fusarium.</title>
        <authorList>
            <person name="Kim H.-S."/>
            <person name="Busman M."/>
            <person name="Brown D.W."/>
            <person name="Divon H."/>
            <person name="Uhlig S."/>
            <person name="Proctor R.H."/>
        </authorList>
    </citation>
    <scope>NUCLEOTIDE SEQUENCE</scope>
    <source>
        <strain evidence="2">NRRL 53441</strain>
    </source>
</reference>
<feature type="chain" id="PRO_5034491336" evidence="1">
    <location>
        <begin position="20"/>
        <end position="265"/>
    </location>
</feature>
<evidence type="ECO:0000313" key="3">
    <source>
        <dbReference type="Proteomes" id="UP000605986"/>
    </source>
</evidence>
<dbReference type="Proteomes" id="UP000605986">
    <property type="component" value="Unassembled WGS sequence"/>
</dbReference>
<evidence type="ECO:0000313" key="2">
    <source>
        <dbReference type="EMBL" id="KAF4456401.1"/>
    </source>
</evidence>
<name>A0A8H4KUI1_9HYPO</name>
<keyword evidence="1" id="KW-0732">Signal</keyword>
<gene>
    <name evidence="2" type="ORF">F53441_1471</name>
</gene>
<comment type="caution">
    <text evidence="2">The sequence shown here is derived from an EMBL/GenBank/DDBJ whole genome shotgun (WGS) entry which is preliminary data.</text>
</comment>
<keyword evidence="3" id="KW-1185">Reference proteome</keyword>
<accession>A0A8H4KUI1</accession>
<dbReference type="EMBL" id="JAADJG010000060">
    <property type="protein sequence ID" value="KAF4456401.1"/>
    <property type="molecule type" value="Genomic_DNA"/>
</dbReference>
<organism evidence="2 3">
    <name type="scientific">Fusarium austroafricanum</name>
    <dbReference type="NCBI Taxonomy" id="2364996"/>
    <lineage>
        <taxon>Eukaryota</taxon>
        <taxon>Fungi</taxon>
        <taxon>Dikarya</taxon>
        <taxon>Ascomycota</taxon>
        <taxon>Pezizomycotina</taxon>
        <taxon>Sordariomycetes</taxon>
        <taxon>Hypocreomycetidae</taxon>
        <taxon>Hypocreales</taxon>
        <taxon>Nectriaceae</taxon>
        <taxon>Fusarium</taxon>
        <taxon>Fusarium concolor species complex</taxon>
    </lineage>
</organism>
<proteinExistence type="predicted"/>
<evidence type="ECO:0000256" key="1">
    <source>
        <dbReference type="SAM" id="SignalP"/>
    </source>
</evidence>
<sequence length="265" mass="28089">MQLPVFKTVALAFIAASIAVRQDQVAPSAPAQDRDSAICTRCVPSLAAPQSSSITNQRRLSTLGSAALNGFALTTETALRSGVNNIIARSPNVTVTHVLVARIRESAVIISPVPLQDAEVALLAGLTKFRRPFARFIPNASFVSSISANRSTALPLETSVSAPTLGGAADTDAPLENALILPTTPTLAPRDALDTHVNTQAASNLSRVTSPTFVFARLMPVPTTYVYKRPSFLVATVYKKHVQEMAVLEQKTPVIHSSHTSAQAI</sequence>
<dbReference type="AlphaFoldDB" id="A0A8H4KUI1"/>
<protein>
    <submittedName>
        <fullName evidence="2">Uncharacterized protein</fullName>
    </submittedName>
</protein>